<dbReference type="Pfam" id="PF00440">
    <property type="entry name" value="TetR_N"/>
    <property type="match status" value="1"/>
</dbReference>
<dbReference type="PANTHER" id="PTHR30055">
    <property type="entry name" value="HTH-TYPE TRANSCRIPTIONAL REGULATOR RUTR"/>
    <property type="match status" value="1"/>
</dbReference>
<evidence type="ECO:0000259" key="3">
    <source>
        <dbReference type="PROSITE" id="PS50977"/>
    </source>
</evidence>
<dbReference type="PANTHER" id="PTHR30055:SF226">
    <property type="entry name" value="HTH-TYPE TRANSCRIPTIONAL REGULATOR PKSA"/>
    <property type="match status" value="1"/>
</dbReference>
<dbReference type="EMBL" id="WLYI01000012">
    <property type="protein sequence ID" value="MTD19660.1"/>
    <property type="molecule type" value="Genomic_DNA"/>
</dbReference>
<proteinExistence type="predicted"/>
<dbReference type="GO" id="GO:0000976">
    <property type="term" value="F:transcription cis-regulatory region binding"/>
    <property type="evidence" value="ECO:0007669"/>
    <property type="project" value="TreeGrafter"/>
</dbReference>
<evidence type="ECO:0000313" key="4">
    <source>
        <dbReference type="EMBL" id="MTD19660.1"/>
    </source>
</evidence>
<protein>
    <submittedName>
        <fullName evidence="4">TetR family transcriptional regulator</fullName>
    </submittedName>
</protein>
<sequence>MTDKKAPPSSRAPQQARGRERVAAILDACARLIVIEGAAQLTMHGLARDAGTSIGSLYHFFADKQSVLDALGERHIQALAVITEELRAIDDSVWIKESAADVIARLILPILQYSERHRDLVSMICPLDGVHRLSSPDLRLRIEDTYARMLELRLPNATTDARQAYVLALIALPMGAFQTAQESSALSRQLLVEEIPRALTAYLEALERMHGVSR</sequence>
<gene>
    <name evidence="4" type="ORF">GIR22_11050</name>
</gene>
<evidence type="ECO:0000256" key="1">
    <source>
        <dbReference type="ARBA" id="ARBA00023125"/>
    </source>
</evidence>
<dbReference type="InterPro" id="IPR009057">
    <property type="entry name" value="Homeodomain-like_sf"/>
</dbReference>
<accession>A0A7X2RTD4</accession>
<feature type="DNA-binding region" description="H-T-H motif" evidence="2">
    <location>
        <begin position="42"/>
        <end position="61"/>
    </location>
</feature>
<dbReference type="SUPFAM" id="SSF46689">
    <property type="entry name" value="Homeodomain-like"/>
    <property type="match status" value="1"/>
</dbReference>
<dbReference type="Gene3D" id="1.10.357.10">
    <property type="entry name" value="Tetracycline Repressor, domain 2"/>
    <property type="match status" value="1"/>
</dbReference>
<organism evidence="4 5">
    <name type="scientific">Pseudomonas karstica</name>
    <dbReference type="NCBI Taxonomy" id="1055468"/>
    <lineage>
        <taxon>Bacteria</taxon>
        <taxon>Pseudomonadati</taxon>
        <taxon>Pseudomonadota</taxon>
        <taxon>Gammaproteobacteria</taxon>
        <taxon>Pseudomonadales</taxon>
        <taxon>Pseudomonadaceae</taxon>
        <taxon>Pseudomonas</taxon>
    </lineage>
</organism>
<dbReference type="InterPro" id="IPR001647">
    <property type="entry name" value="HTH_TetR"/>
</dbReference>
<dbReference type="GO" id="GO:0003700">
    <property type="term" value="F:DNA-binding transcription factor activity"/>
    <property type="evidence" value="ECO:0007669"/>
    <property type="project" value="TreeGrafter"/>
</dbReference>
<dbReference type="PRINTS" id="PR00455">
    <property type="entry name" value="HTHTETR"/>
</dbReference>
<comment type="caution">
    <text evidence="4">The sequence shown here is derived from an EMBL/GenBank/DDBJ whole genome shotgun (WGS) entry which is preliminary data.</text>
</comment>
<keyword evidence="5" id="KW-1185">Reference proteome</keyword>
<dbReference type="RefSeq" id="WP_154743354.1">
    <property type="nucleotide sequence ID" value="NZ_JBHSTG010000001.1"/>
</dbReference>
<reference evidence="4 5" key="1">
    <citation type="submission" date="2019-11" db="EMBL/GenBank/DDBJ databases">
        <title>Pseudmonas karstica sp. nov. and Pseudomonas spelaei sp. nov. from caves.</title>
        <authorList>
            <person name="Zeman M."/>
        </authorList>
    </citation>
    <scope>NUCLEOTIDE SEQUENCE [LARGE SCALE GENOMIC DNA]</scope>
    <source>
        <strain evidence="4 5">CCM 7891</strain>
    </source>
</reference>
<feature type="domain" description="HTH tetR-type" evidence="3">
    <location>
        <begin position="19"/>
        <end position="79"/>
    </location>
</feature>
<keyword evidence="1 2" id="KW-0238">DNA-binding</keyword>
<dbReference type="AlphaFoldDB" id="A0A7X2RTD4"/>
<dbReference type="Proteomes" id="UP000431485">
    <property type="component" value="Unassembled WGS sequence"/>
</dbReference>
<dbReference type="PROSITE" id="PS50977">
    <property type="entry name" value="HTH_TETR_2"/>
    <property type="match status" value="1"/>
</dbReference>
<dbReference type="OrthoDB" id="9816320at2"/>
<dbReference type="InterPro" id="IPR050109">
    <property type="entry name" value="HTH-type_TetR-like_transc_reg"/>
</dbReference>
<evidence type="ECO:0000313" key="5">
    <source>
        <dbReference type="Proteomes" id="UP000431485"/>
    </source>
</evidence>
<evidence type="ECO:0000256" key="2">
    <source>
        <dbReference type="PROSITE-ProRule" id="PRU00335"/>
    </source>
</evidence>
<name>A0A7X2RTD4_9PSED</name>